<evidence type="ECO:0000313" key="10">
    <source>
        <dbReference type="Proteomes" id="UP000694843"/>
    </source>
</evidence>
<proteinExistence type="inferred from homology"/>
<dbReference type="Pfam" id="PF01529">
    <property type="entry name" value="DHHC"/>
    <property type="match status" value="1"/>
</dbReference>
<reference evidence="9" key="1">
    <citation type="submission" date="2014-08" db="EMBL/GenBank/DDBJ databases">
        <authorList>
            <person name="Murali S."/>
            <person name="Richards S."/>
            <person name="Bandaranaike D."/>
            <person name="Bellair M."/>
            <person name="Blankenburg K."/>
            <person name="Chao H."/>
            <person name="Dinh H."/>
            <person name="Doddapaneni H."/>
            <person name="Dugan-Rocha S."/>
            <person name="Elkadiri S."/>
            <person name="Gnanaolivu R."/>
            <person name="Hughes D."/>
            <person name="Lee S."/>
            <person name="Li M."/>
            <person name="Ming W."/>
            <person name="Munidasa M."/>
            <person name="Muniz J."/>
            <person name="Nguyen L."/>
            <person name="Osuji N."/>
            <person name="Pu L.-L."/>
            <person name="Puazo M."/>
            <person name="Skinner E."/>
            <person name="Qu C."/>
            <person name="Quiroz J."/>
            <person name="Raj R."/>
            <person name="Weissenberger G."/>
            <person name="Xin Y."/>
            <person name="Zou X."/>
            <person name="Han Y."/>
            <person name="Worley K."/>
            <person name="Muzny D."/>
            <person name="Gibbs R."/>
        </authorList>
    </citation>
    <scope>NUCLEOTIDE SEQUENCE</scope>
    <source>
        <strain evidence="9">HAZT.00-mixed</strain>
        <tissue evidence="9">Whole organism</tissue>
    </source>
</reference>
<evidence type="ECO:0000256" key="6">
    <source>
        <dbReference type="ARBA" id="ARBA00023315"/>
    </source>
</evidence>
<keyword evidence="5 7" id="KW-0472">Membrane</keyword>
<keyword evidence="3 7" id="KW-0812">Transmembrane</keyword>
<evidence type="ECO:0000256" key="7">
    <source>
        <dbReference type="RuleBase" id="RU079119"/>
    </source>
</evidence>
<reference evidence="11" key="4">
    <citation type="submission" date="2025-04" db="UniProtKB">
        <authorList>
            <consortium name="RefSeq"/>
        </authorList>
    </citation>
    <scope>IDENTIFICATION</scope>
    <source>
        <tissue evidence="11">Whole organism</tissue>
    </source>
</reference>
<dbReference type="PANTHER" id="PTHR12246">
    <property type="entry name" value="PALMITOYLTRANSFERASE ZDHHC16"/>
    <property type="match status" value="1"/>
</dbReference>
<evidence type="ECO:0000256" key="2">
    <source>
        <dbReference type="ARBA" id="ARBA00022679"/>
    </source>
</evidence>
<comment type="catalytic activity">
    <reaction evidence="7">
        <text>L-cysteinyl-[protein] + hexadecanoyl-CoA = S-hexadecanoyl-L-cysteinyl-[protein] + CoA</text>
        <dbReference type="Rhea" id="RHEA:36683"/>
        <dbReference type="Rhea" id="RHEA-COMP:10131"/>
        <dbReference type="Rhea" id="RHEA-COMP:11032"/>
        <dbReference type="ChEBI" id="CHEBI:29950"/>
        <dbReference type="ChEBI" id="CHEBI:57287"/>
        <dbReference type="ChEBI" id="CHEBI:57379"/>
        <dbReference type="ChEBI" id="CHEBI:74151"/>
        <dbReference type="EC" id="2.3.1.225"/>
    </reaction>
</comment>
<keyword evidence="2 7" id="KW-0808">Transferase</keyword>
<evidence type="ECO:0000313" key="9">
    <source>
        <dbReference type="EMBL" id="KAA0197801.1"/>
    </source>
</evidence>
<dbReference type="Proteomes" id="UP000694843">
    <property type="component" value="Unplaced"/>
</dbReference>
<accession>A0A6A0H304</accession>
<dbReference type="OMA" id="RMHLTWL"/>
<evidence type="ECO:0000256" key="3">
    <source>
        <dbReference type="ARBA" id="ARBA00022692"/>
    </source>
</evidence>
<evidence type="ECO:0000256" key="4">
    <source>
        <dbReference type="ARBA" id="ARBA00022989"/>
    </source>
</evidence>
<dbReference type="OrthoDB" id="302728at2759"/>
<evidence type="ECO:0000256" key="1">
    <source>
        <dbReference type="ARBA" id="ARBA00004141"/>
    </source>
</evidence>
<dbReference type="RefSeq" id="XP_018007781.1">
    <property type="nucleotide sequence ID" value="XM_018152292.2"/>
</dbReference>
<dbReference type="InterPro" id="IPR001594">
    <property type="entry name" value="Palmitoyltrfase_DHHC"/>
</dbReference>
<keyword evidence="10" id="KW-1185">Reference proteome</keyword>
<keyword evidence="4 7" id="KW-1133">Transmembrane helix</keyword>
<dbReference type="GO" id="GO:0019706">
    <property type="term" value="F:protein-cysteine S-palmitoyltransferase activity"/>
    <property type="evidence" value="ECO:0007669"/>
    <property type="project" value="UniProtKB-EC"/>
</dbReference>
<dbReference type="KEGG" id="hazt:108665528"/>
<feature type="transmembrane region" description="Helical" evidence="7">
    <location>
        <begin position="193"/>
        <end position="217"/>
    </location>
</feature>
<comment type="similarity">
    <text evidence="7">Belongs to the DHHC palmitoyltransferase family.</text>
</comment>
<comment type="subcellular location">
    <subcellularLocation>
        <location evidence="1">Membrane</location>
        <topology evidence="1">Multi-pass membrane protein</topology>
    </subcellularLocation>
</comment>
<dbReference type="EMBL" id="JQDR03007978">
    <property type="protein sequence ID" value="KAA0197801.1"/>
    <property type="molecule type" value="Genomic_DNA"/>
</dbReference>
<reference evidence="9" key="2">
    <citation type="journal article" date="2018" name="Environ. Sci. Technol.">
        <title>The Toxicogenome of Hyalella azteca: A Model for Sediment Ecotoxicology and Evolutionary Toxicology.</title>
        <authorList>
            <person name="Poynton H.C."/>
            <person name="Hasenbein S."/>
            <person name="Benoit J.B."/>
            <person name="Sepulveda M.S."/>
            <person name="Poelchau M.F."/>
            <person name="Hughes D.S.T."/>
            <person name="Murali S.C."/>
            <person name="Chen S."/>
            <person name="Glastad K.M."/>
            <person name="Goodisman M.A.D."/>
            <person name="Werren J.H."/>
            <person name="Vineis J.H."/>
            <person name="Bowen J.L."/>
            <person name="Friedrich M."/>
            <person name="Jones J."/>
            <person name="Robertson H.M."/>
            <person name="Feyereisen R."/>
            <person name="Mechler-Hickson A."/>
            <person name="Mathers N."/>
            <person name="Lee C.E."/>
            <person name="Colbourne J.K."/>
            <person name="Biales A."/>
            <person name="Johnston J.S."/>
            <person name="Wellborn G.A."/>
            <person name="Rosendale A.J."/>
            <person name="Cridge A.G."/>
            <person name="Munoz-Torres M.C."/>
            <person name="Bain P.A."/>
            <person name="Manny A.R."/>
            <person name="Major K.M."/>
            <person name="Lambert F.N."/>
            <person name="Vulpe C.D."/>
            <person name="Tuck P."/>
            <person name="Blalock B.J."/>
            <person name="Lin Y.Y."/>
            <person name="Smith M.E."/>
            <person name="Ochoa-Acuna H."/>
            <person name="Chen M.M."/>
            <person name="Childers C.P."/>
            <person name="Qu J."/>
            <person name="Dugan S."/>
            <person name="Lee S.L."/>
            <person name="Chao H."/>
            <person name="Dinh H."/>
            <person name="Han Y."/>
            <person name="Doddapaneni H."/>
            <person name="Worley K.C."/>
            <person name="Muzny D.M."/>
            <person name="Gibbs R.A."/>
            <person name="Richards S."/>
        </authorList>
    </citation>
    <scope>NUCLEOTIDE SEQUENCE</scope>
    <source>
        <strain evidence="9">HAZT.00-mixed</strain>
        <tissue evidence="9">Whole organism</tissue>
    </source>
</reference>
<dbReference type="EC" id="2.3.1.225" evidence="7"/>
<evidence type="ECO:0000259" key="8">
    <source>
        <dbReference type="Pfam" id="PF01529"/>
    </source>
</evidence>
<reference evidence="9" key="3">
    <citation type="submission" date="2019-06" db="EMBL/GenBank/DDBJ databases">
        <authorList>
            <person name="Poynton C."/>
            <person name="Hasenbein S."/>
            <person name="Benoit J.B."/>
            <person name="Sepulveda M.S."/>
            <person name="Poelchau M.F."/>
            <person name="Murali S.C."/>
            <person name="Chen S."/>
            <person name="Glastad K.M."/>
            <person name="Werren J.H."/>
            <person name="Vineis J.H."/>
            <person name="Bowen J.L."/>
            <person name="Friedrich M."/>
            <person name="Jones J."/>
            <person name="Robertson H.M."/>
            <person name="Feyereisen R."/>
            <person name="Mechler-Hickson A."/>
            <person name="Mathers N."/>
            <person name="Lee C.E."/>
            <person name="Colbourne J.K."/>
            <person name="Biales A."/>
            <person name="Johnston J.S."/>
            <person name="Wellborn G.A."/>
            <person name="Rosendale A.J."/>
            <person name="Cridge A.G."/>
            <person name="Munoz-Torres M.C."/>
            <person name="Bain P.A."/>
            <person name="Manny A.R."/>
            <person name="Major K.M."/>
            <person name="Lambert F.N."/>
            <person name="Vulpe C.D."/>
            <person name="Tuck P."/>
            <person name="Blalock B.J."/>
            <person name="Lin Y.-Y."/>
            <person name="Smith M.E."/>
            <person name="Ochoa-Acuna H."/>
            <person name="Chen M.-J.M."/>
            <person name="Childers C.P."/>
            <person name="Qu J."/>
            <person name="Dugan S."/>
            <person name="Lee S.L."/>
            <person name="Chao H."/>
            <person name="Dinh H."/>
            <person name="Han Y."/>
            <person name="Doddapaneni H."/>
            <person name="Worley K.C."/>
            <person name="Muzny D.M."/>
            <person name="Gibbs R.A."/>
            <person name="Richards S."/>
        </authorList>
    </citation>
    <scope>NUCLEOTIDE SEQUENCE</scope>
    <source>
        <strain evidence="9">HAZT.00-mixed</strain>
        <tissue evidence="9">Whole organism</tissue>
    </source>
</reference>
<feature type="transmembrane region" description="Helical" evidence="7">
    <location>
        <begin position="55"/>
        <end position="77"/>
    </location>
</feature>
<dbReference type="Proteomes" id="UP000711488">
    <property type="component" value="Unassembled WGS sequence"/>
</dbReference>
<dbReference type="GeneID" id="108665528"/>
<organism evidence="9">
    <name type="scientific">Hyalella azteca</name>
    <name type="common">Amphipod</name>
    <dbReference type="NCBI Taxonomy" id="294128"/>
    <lineage>
        <taxon>Eukaryota</taxon>
        <taxon>Metazoa</taxon>
        <taxon>Ecdysozoa</taxon>
        <taxon>Arthropoda</taxon>
        <taxon>Crustacea</taxon>
        <taxon>Multicrustacea</taxon>
        <taxon>Malacostraca</taxon>
        <taxon>Eumalacostraca</taxon>
        <taxon>Peracarida</taxon>
        <taxon>Amphipoda</taxon>
        <taxon>Senticaudata</taxon>
        <taxon>Talitrida</taxon>
        <taxon>Talitroidea</taxon>
        <taxon>Hyalellidae</taxon>
        <taxon>Hyalella</taxon>
    </lineage>
</organism>
<dbReference type="GO" id="GO:0016020">
    <property type="term" value="C:membrane"/>
    <property type="evidence" value="ECO:0007669"/>
    <property type="project" value="UniProtKB-SubCell"/>
</dbReference>
<sequence length="287" mass="33057">MPLLGLRWRSLRLIVPRTFTDAAACTLLSVAIPIVYWFEVFVVMPRVFNSFFHKFHICLGTFVLLNIITNFVVIMLIDTSTKGHIMPATVPKGWHVCAPCENVAPPRARHCGSCGCCILKREHHCIFTGCCIGLYNHRYFFCFLVYMWLSTLYCSVVNAFFISPYIEEDSIAWTSVRVVLPGLWLIVNPSVETLYGFLFSLNVIGCLFLSVLLYYYTRQLLTNTTTRERSENSAISYDKGTLHNIQVVLGRRWYLTWLFPLVPSTIPYDGLDWSKQLFKPTFEDKSK</sequence>
<evidence type="ECO:0000256" key="5">
    <source>
        <dbReference type="ARBA" id="ARBA00023136"/>
    </source>
</evidence>
<feature type="transmembrane region" description="Helical" evidence="7">
    <location>
        <begin position="20"/>
        <end position="43"/>
    </location>
</feature>
<gene>
    <name evidence="11" type="primary">LOC108665528</name>
    <name evidence="9" type="ORF">HAZT_HAZT001766</name>
</gene>
<name>A0A6A0H304_HYAAZ</name>
<dbReference type="PROSITE" id="PS50216">
    <property type="entry name" value="DHHC"/>
    <property type="match status" value="1"/>
</dbReference>
<comment type="domain">
    <text evidence="7">The DHHC domain is required for palmitoyltransferase activity.</text>
</comment>
<feature type="domain" description="Palmitoyltransferase DHHC" evidence="8">
    <location>
        <begin position="93"/>
        <end position="231"/>
    </location>
</feature>
<dbReference type="AlphaFoldDB" id="A0A6A0H304"/>
<keyword evidence="6 7" id="KW-0012">Acyltransferase</keyword>
<feature type="transmembrane region" description="Helical" evidence="7">
    <location>
        <begin position="143"/>
        <end position="163"/>
    </location>
</feature>
<evidence type="ECO:0000313" key="11">
    <source>
        <dbReference type="RefSeq" id="XP_018007781.1"/>
    </source>
</evidence>
<protein>
    <recommendedName>
        <fullName evidence="7">Palmitoyltransferase</fullName>
        <ecNumber evidence="7">2.3.1.225</ecNumber>
    </recommendedName>
</protein>
<dbReference type="InterPro" id="IPR039859">
    <property type="entry name" value="PFA4/ZDH16/20/ERF2-like"/>
</dbReference>